<dbReference type="SMART" id="SM00220">
    <property type="entry name" value="S_TKc"/>
    <property type="match status" value="1"/>
</dbReference>
<evidence type="ECO:0000256" key="8">
    <source>
        <dbReference type="ARBA" id="ARBA00022777"/>
    </source>
</evidence>
<keyword evidence="20" id="KW-1185">Reference proteome</keyword>
<dbReference type="InterPro" id="IPR000719">
    <property type="entry name" value="Prot_kinase_dom"/>
</dbReference>
<feature type="region of interest" description="Disordered" evidence="16">
    <location>
        <begin position="16"/>
        <end position="45"/>
    </location>
</feature>
<evidence type="ECO:0000259" key="18">
    <source>
        <dbReference type="PROSITE" id="PS50011"/>
    </source>
</evidence>
<evidence type="ECO:0000313" key="20">
    <source>
        <dbReference type="Proteomes" id="UP001457282"/>
    </source>
</evidence>
<comment type="subcellular location">
    <subcellularLocation>
        <location evidence="1">Cell membrane</location>
        <topology evidence="1">Single-pass membrane protein</topology>
    </subcellularLocation>
</comment>
<evidence type="ECO:0000256" key="10">
    <source>
        <dbReference type="ARBA" id="ARBA00022989"/>
    </source>
</evidence>
<dbReference type="EC" id="2.7.11.1" evidence="2"/>
<evidence type="ECO:0000256" key="16">
    <source>
        <dbReference type="SAM" id="MobiDB-lite"/>
    </source>
</evidence>
<keyword evidence="11 17" id="KW-0472">Membrane</keyword>
<evidence type="ECO:0000256" key="5">
    <source>
        <dbReference type="ARBA" id="ARBA00022679"/>
    </source>
</evidence>
<evidence type="ECO:0000256" key="7">
    <source>
        <dbReference type="ARBA" id="ARBA00022741"/>
    </source>
</evidence>
<dbReference type="PANTHER" id="PTHR47989:SF62">
    <property type="entry name" value="OS05G0423500 PROTEIN"/>
    <property type="match status" value="1"/>
</dbReference>
<keyword evidence="10 17" id="KW-1133">Transmembrane helix</keyword>
<sequence>MCRSNKTVLSQLHRNLPMGHFPLPRPKRQTLLHDPPQPLGHRPGPTSQANLHVRTTQRHHLSLLPLRFPNQALIFVPPAQPSPSLLPKHNPVRGQSPSCAGIVTIQDWTDKVGPMTPLDTSCKGDLEALTRCSSCLDAGMEVNSQLSSLGTNATNCFYFAVLYAAGVVNELGPDDPRTASCILGLPLSSSAHKKGSNQMSRKTLLKWVFGVLGAIIGILLAAGVIVLYRRYDKKGRQNARHEEYVSSFRASLLPNSGAKWFGISELERATNGFSQRNMIGQGGYGVVYKGTLADGTLVAVKQILDLESLESKGDEEFSNEVEIISKIRHRNLLALRGCCVTSDDFKGKRRFLVYDLMSNGNLSDHLSNSKKRLTWPQRKNIILDVAKGLAYLHNGIKPAIYHRDVKGTNILLDSEMKAKVADFGLAKQSSEGHTH</sequence>
<dbReference type="InterPro" id="IPR043891">
    <property type="entry name" value="SPARK"/>
</dbReference>
<comment type="catalytic activity">
    <reaction evidence="13">
        <text>L-seryl-[protein] + ATP = O-phospho-L-seryl-[protein] + ADP + H(+)</text>
        <dbReference type="Rhea" id="RHEA:17989"/>
        <dbReference type="Rhea" id="RHEA-COMP:9863"/>
        <dbReference type="Rhea" id="RHEA-COMP:11604"/>
        <dbReference type="ChEBI" id="CHEBI:15378"/>
        <dbReference type="ChEBI" id="CHEBI:29999"/>
        <dbReference type="ChEBI" id="CHEBI:30616"/>
        <dbReference type="ChEBI" id="CHEBI:83421"/>
        <dbReference type="ChEBI" id="CHEBI:456216"/>
        <dbReference type="EC" id="2.7.11.1"/>
    </reaction>
</comment>
<dbReference type="PROSITE" id="PS50011">
    <property type="entry name" value="PROTEIN_KINASE_DOM"/>
    <property type="match status" value="1"/>
</dbReference>
<keyword evidence="7 14" id="KW-0547">Nucleotide-binding</keyword>
<evidence type="ECO:0000256" key="1">
    <source>
        <dbReference type="ARBA" id="ARBA00004162"/>
    </source>
</evidence>
<proteinExistence type="inferred from homology"/>
<dbReference type="AlphaFoldDB" id="A0AAW1Y9V5"/>
<gene>
    <name evidence="19" type="ORF">M0R45_011371</name>
</gene>
<dbReference type="PROSITE" id="PS00108">
    <property type="entry name" value="PROTEIN_KINASE_ST"/>
    <property type="match status" value="1"/>
</dbReference>
<keyword evidence="8" id="KW-0418">Kinase</keyword>
<dbReference type="EMBL" id="JBEDUW010000002">
    <property type="protein sequence ID" value="KAK9945879.1"/>
    <property type="molecule type" value="Genomic_DNA"/>
</dbReference>
<dbReference type="Gene3D" id="3.30.200.20">
    <property type="entry name" value="Phosphorylase Kinase, domain 1"/>
    <property type="match status" value="1"/>
</dbReference>
<evidence type="ECO:0000256" key="15">
    <source>
        <dbReference type="RuleBase" id="RU000304"/>
    </source>
</evidence>
<dbReference type="PROSITE" id="PS00107">
    <property type="entry name" value="PROTEIN_KINASE_ATP"/>
    <property type="match status" value="1"/>
</dbReference>
<evidence type="ECO:0000256" key="9">
    <source>
        <dbReference type="ARBA" id="ARBA00022840"/>
    </source>
</evidence>
<dbReference type="GO" id="GO:0005524">
    <property type="term" value="F:ATP binding"/>
    <property type="evidence" value="ECO:0007669"/>
    <property type="project" value="UniProtKB-UniRule"/>
</dbReference>
<dbReference type="GO" id="GO:0005886">
    <property type="term" value="C:plasma membrane"/>
    <property type="evidence" value="ECO:0007669"/>
    <property type="project" value="UniProtKB-SubCell"/>
</dbReference>
<evidence type="ECO:0000256" key="4">
    <source>
        <dbReference type="ARBA" id="ARBA00022527"/>
    </source>
</evidence>
<dbReference type="PANTHER" id="PTHR47989">
    <property type="entry name" value="OS01G0750732 PROTEIN"/>
    <property type="match status" value="1"/>
</dbReference>
<dbReference type="Proteomes" id="UP001457282">
    <property type="component" value="Unassembled WGS sequence"/>
</dbReference>
<keyword evidence="5" id="KW-0808">Transferase</keyword>
<evidence type="ECO:0000256" key="3">
    <source>
        <dbReference type="ARBA" id="ARBA00022475"/>
    </source>
</evidence>
<evidence type="ECO:0000313" key="19">
    <source>
        <dbReference type="EMBL" id="KAK9945879.1"/>
    </source>
</evidence>
<dbReference type="FunFam" id="3.30.200.20:FF:000542">
    <property type="entry name" value="Receptor-like serine/threonine-protein kinase At4g25390"/>
    <property type="match status" value="1"/>
</dbReference>
<comment type="catalytic activity">
    <reaction evidence="12">
        <text>L-threonyl-[protein] + ATP = O-phospho-L-threonyl-[protein] + ADP + H(+)</text>
        <dbReference type="Rhea" id="RHEA:46608"/>
        <dbReference type="Rhea" id="RHEA-COMP:11060"/>
        <dbReference type="Rhea" id="RHEA-COMP:11605"/>
        <dbReference type="ChEBI" id="CHEBI:15378"/>
        <dbReference type="ChEBI" id="CHEBI:30013"/>
        <dbReference type="ChEBI" id="CHEBI:30616"/>
        <dbReference type="ChEBI" id="CHEBI:61977"/>
        <dbReference type="ChEBI" id="CHEBI:456216"/>
        <dbReference type="EC" id="2.7.11.1"/>
    </reaction>
</comment>
<reference evidence="19 20" key="1">
    <citation type="journal article" date="2023" name="G3 (Bethesda)">
        <title>A chromosome-length genome assembly and annotation of blackberry (Rubus argutus, cv. 'Hillquist').</title>
        <authorList>
            <person name="Bruna T."/>
            <person name="Aryal R."/>
            <person name="Dudchenko O."/>
            <person name="Sargent D.J."/>
            <person name="Mead D."/>
            <person name="Buti M."/>
            <person name="Cavallini A."/>
            <person name="Hytonen T."/>
            <person name="Andres J."/>
            <person name="Pham M."/>
            <person name="Weisz D."/>
            <person name="Mascagni F."/>
            <person name="Usai G."/>
            <person name="Natali L."/>
            <person name="Bassil N."/>
            <person name="Fernandez G.E."/>
            <person name="Lomsadze A."/>
            <person name="Armour M."/>
            <person name="Olukolu B."/>
            <person name="Poorten T."/>
            <person name="Britton C."/>
            <person name="Davik J."/>
            <person name="Ashrafi H."/>
            <person name="Aiden E.L."/>
            <person name="Borodovsky M."/>
            <person name="Worthington M."/>
        </authorList>
    </citation>
    <scope>NUCLEOTIDE SEQUENCE [LARGE SCALE GENOMIC DNA]</scope>
    <source>
        <strain evidence="19">PI 553951</strain>
    </source>
</reference>
<dbReference type="InterPro" id="IPR008271">
    <property type="entry name" value="Ser/Thr_kinase_AS"/>
</dbReference>
<dbReference type="Pfam" id="PF19160">
    <property type="entry name" value="SPARK"/>
    <property type="match status" value="1"/>
</dbReference>
<name>A0AAW1Y9V5_RUBAR</name>
<feature type="binding site" evidence="14">
    <location>
        <position position="301"/>
    </location>
    <ligand>
        <name>ATP</name>
        <dbReference type="ChEBI" id="CHEBI:30616"/>
    </ligand>
</feature>
<evidence type="ECO:0000256" key="11">
    <source>
        <dbReference type="ARBA" id="ARBA00023136"/>
    </source>
</evidence>
<evidence type="ECO:0000256" key="12">
    <source>
        <dbReference type="ARBA" id="ARBA00047899"/>
    </source>
</evidence>
<evidence type="ECO:0000256" key="17">
    <source>
        <dbReference type="SAM" id="Phobius"/>
    </source>
</evidence>
<feature type="domain" description="Protein kinase" evidence="18">
    <location>
        <begin position="273"/>
        <end position="435"/>
    </location>
</feature>
<dbReference type="InterPro" id="IPR011009">
    <property type="entry name" value="Kinase-like_dom_sf"/>
</dbReference>
<comment type="similarity">
    <text evidence="15">Belongs to the protein kinase superfamily.</text>
</comment>
<keyword evidence="4 15" id="KW-0723">Serine/threonine-protein kinase</keyword>
<dbReference type="InterPro" id="IPR017441">
    <property type="entry name" value="Protein_kinase_ATP_BS"/>
</dbReference>
<evidence type="ECO:0000256" key="6">
    <source>
        <dbReference type="ARBA" id="ARBA00022692"/>
    </source>
</evidence>
<feature type="transmembrane region" description="Helical" evidence="17">
    <location>
        <begin position="207"/>
        <end position="228"/>
    </location>
</feature>
<dbReference type="Gene3D" id="1.10.510.10">
    <property type="entry name" value="Transferase(Phosphotransferase) domain 1"/>
    <property type="match status" value="1"/>
</dbReference>
<evidence type="ECO:0000256" key="13">
    <source>
        <dbReference type="ARBA" id="ARBA00048679"/>
    </source>
</evidence>
<dbReference type="Pfam" id="PF00069">
    <property type="entry name" value="Pkinase"/>
    <property type="match status" value="1"/>
</dbReference>
<dbReference type="GO" id="GO:0004674">
    <property type="term" value="F:protein serine/threonine kinase activity"/>
    <property type="evidence" value="ECO:0007669"/>
    <property type="project" value="UniProtKB-KW"/>
</dbReference>
<organism evidence="19 20">
    <name type="scientific">Rubus argutus</name>
    <name type="common">Southern blackberry</name>
    <dbReference type="NCBI Taxonomy" id="59490"/>
    <lineage>
        <taxon>Eukaryota</taxon>
        <taxon>Viridiplantae</taxon>
        <taxon>Streptophyta</taxon>
        <taxon>Embryophyta</taxon>
        <taxon>Tracheophyta</taxon>
        <taxon>Spermatophyta</taxon>
        <taxon>Magnoliopsida</taxon>
        <taxon>eudicotyledons</taxon>
        <taxon>Gunneridae</taxon>
        <taxon>Pentapetalae</taxon>
        <taxon>rosids</taxon>
        <taxon>fabids</taxon>
        <taxon>Rosales</taxon>
        <taxon>Rosaceae</taxon>
        <taxon>Rosoideae</taxon>
        <taxon>Rosoideae incertae sedis</taxon>
        <taxon>Rubus</taxon>
    </lineage>
</organism>
<evidence type="ECO:0000256" key="14">
    <source>
        <dbReference type="PROSITE-ProRule" id="PRU10141"/>
    </source>
</evidence>
<dbReference type="SUPFAM" id="SSF56112">
    <property type="entry name" value="Protein kinase-like (PK-like)"/>
    <property type="match status" value="1"/>
</dbReference>
<comment type="caution">
    <text evidence="19">The sequence shown here is derived from an EMBL/GenBank/DDBJ whole genome shotgun (WGS) entry which is preliminary data.</text>
</comment>
<protein>
    <recommendedName>
        <fullName evidence="2">non-specific serine/threonine protein kinase</fullName>
        <ecNumber evidence="2">2.7.11.1</ecNumber>
    </recommendedName>
</protein>
<keyword evidence="9 14" id="KW-0067">ATP-binding</keyword>
<keyword evidence="3" id="KW-1003">Cell membrane</keyword>
<accession>A0AAW1Y9V5</accession>
<evidence type="ECO:0000256" key="2">
    <source>
        <dbReference type="ARBA" id="ARBA00012513"/>
    </source>
</evidence>
<keyword evidence="6 17" id="KW-0812">Transmembrane</keyword>